<dbReference type="GO" id="GO:0000307">
    <property type="term" value="C:cyclin-dependent protein kinase holoenzyme complex"/>
    <property type="evidence" value="ECO:0007669"/>
    <property type="project" value="TreeGrafter"/>
</dbReference>
<dbReference type="GO" id="GO:0005634">
    <property type="term" value="C:nucleus"/>
    <property type="evidence" value="ECO:0007669"/>
    <property type="project" value="TreeGrafter"/>
</dbReference>
<evidence type="ECO:0000256" key="1">
    <source>
        <dbReference type="ARBA" id="ARBA00006485"/>
    </source>
</evidence>
<dbReference type="GO" id="GO:0000082">
    <property type="term" value="P:G1/S transition of mitotic cell cycle"/>
    <property type="evidence" value="ECO:0007669"/>
    <property type="project" value="TreeGrafter"/>
</dbReference>
<keyword evidence="8" id="KW-0418">Kinase</keyword>
<name>A0A6A7C7N5_9PEZI</name>
<reference evidence="8" key="1">
    <citation type="journal article" date="2020" name="Stud. Mycol.">
        <title>101 Dothideomycetes genomes: a test case for predicting lifestyles and emergence of pathogens.</title>
        <authorList>
            <person name="Haridas S."/>
            <person name="Albert R."/>
            <person name="Binder M."/>
            <person name="Bloem J."/>
            <person name="Labutti K."/>
            <person name="Salamov A."/>
            <person name="Andreopoulos B."/>
            <person name="Baker S."/>
            <person name="Barry K."/>
            <person name="Bills G."/>
            <person name="Bluhm B."/>
            <person name="Cannon C."/>
            <person name="Castanera R."/>
            <person name="Culley D."/>
            <person name="Daum C."/>
            <person name="Ezra D."/>
            <person name="Gonzalez J."/>
            <person name="Henrissat B."/>
            <person name="Kuo A."/>
            <person name="Liang C."/>
            <person name="Lipzen A."/>
            <person name="Lutzoni F."/>
            <person name="Magnuson J."/>
            <person name="Mondo S."/>
            <person name="Nolan M."/>
            <person name="Ohm R."/>
            <person name="Pangilinan J."/>
            <person name="Park H.-J."/>
            <person name="Ramirez L."/>
            <person name="Alfaro M."/>
            <person name="Sun H."/>
            <person name="Tritt A."/>
            <person name="Yoshinaga Y."/>
            <person name="Zwiers L.-H."/>
            <person name="Turgeon B."/>
            <person name="Goodwin S."/>
            <person name="Spatafora J."/>
            <person name="Crous P."/>
            <person name="Grigoriev I."/>
        </authorList>
    </citation>
    <scope>NUCLEOTIDE SEQUENCE</scope>
    <source>
        <strain evidence="8">CBS 480.64</strain>
    </source>
</reference>
<dbReference type="GO" id="GO:0005524">
    <property type="term" value="F:ATP binding"/>
    <property type="evidence" value="ECO:0007669"/>
    <property type="project" value="UniProtKB-KW"/>
</dbReference>
<dbReference type="SMART" id="SM00220">
    <property type="entry name" value="S_TKc"/>
    <property type="match status" value="1"/>
</dbReference>
<keyword evidence="3" id="KW-0547">Nucleotide-binding</keyword>
<feature type="domain" description="Protein kinase" evidence="7">
    <location>
        <begin position="92"/>
        <end position="386"/>
    </location>
</feature>
<keyword evidence="4" id="KW-0067">ATP-binding</keyword>
<dbReference type="GO" id="GO:0010389">
    <property type="term" value="P:regulation of G2/M transition of mitotic cell cycle"/>
    <property type="evidence" value="ECO:0007669"/>
    <property type="project" value="TreeGrafter"/>
</dbReference>
<proteinExistence type="inferred from homology"/>
<dbReference type="Gene3D" id="1.10.510.10">
    <property type="entry name" value="Transferase(Phosphotransferase) domain 1"/>
    <property type="match status" value="1"/>
</dbReference>
<evidence type="ECO:0000256" key="3">
    <source>
        <dbReference type="ARBA" id="ARBA00022741"/>
    </source>
</evidence>
<dbReference type="InterPro" id="IPR000719">
    <property type="entry name" value="Prot_kinase_dom"/>
</dbReference>
<sequence length="387" mass="43411">METRLALTFRERVGVVSELSDAYKKAHPDRAAEGLRYAKQTEETIRSNARDAEEYHRLCREGVEGLLRSIPTSTEVSDKEESLLNDRQIGRYTNAQPYRDGLFSQIFEAVEPASDVTSLRRRVALKLTRPDAELPPHNSRREVRILNAVRGQFVVELLETFHQPGGVLVLVFPFLPFALDGLLQRNQLIDSSRRRVLRDLFSGLAHLHRLGIIHRDVKPGNILLPNPAGPAYLADFGIAWSARDPESEKVEGKILEVGTTCYRPVELLFGYQAYGTRLDMWAAGCVAAQVVCLNEKTLFDAGDLGSELALIRSIFENLGTPDLGIWPEAKLMPDWGKMRFTSYEGKGWDVLLPGADEKAVDLVRKLVVYESGQRLSAEEAVLHDYIA</sequence>
<dbReference type="GO" id="GO:0005737">
    <property type="term" value="C:cytoplasm"/>
    <property type="evidence" value="ECO:0007669"/>
    <property type="project" value="TreeGrafter"/>
</dbReference>
<keyword evidence="9" id="KW-1185">Reference proteome</keyword>
<evidence type="ECO:0000256" key="2">
    <source>
        <dbReference type="ARBA" id="ARBA00012425"/>
    </source>
</evidence>
<keyword evidence="8" id="KW-0808">Transferase</keyword>
<dbReference type="PANTHER" id="PTHR24056:SF576">
    <property type="entry name" value="SERINE_THREONINE-PROTEIN KINASE CSK1"/>
    <property type="match status" value="1"/>
</dbReference>
<dbReference type="PANTHER" id="PTHR24056">
    <property type="entry name" value="CELL DIVISION PROTEIN KINASE"/>
    <property type="match status" value="1"/>
</dbReference>
<dbReference type="EMBL" id="MU005963">
    <property type="protein sequence ID" value="KAF2862995.1"/>
    <property type="molecule type" value="Genomic_DNA"/>
</dbReference>
<evidence type="ECO:0000256" key="6">
    <source>
        <dbReference type="ARBA" id="ARBA00048367"/>
    </source>
</evidence>
<evidence type="ECO:0000259" key="7">
    <source>
        <dbReference type="PROSITE" id="PS50011"/>
    </source>
</evidence>
<dbReference type="Gene3D" id="3.30.200.20">
    <property type="entry name" value="Phosphorylase Kinase, domain 1"/>
    <property type="match status" value="1"/>
</dbReference>
<evidence type="ECO:0000313" key="8">
    <source>
        <dbReference type="EMBL" id="KAF2862995.1"/>
    </source>
</evidence>
<dbReference type="GO" id="GO:0004693">
    <property type="term" value="F:cyclin-dependent protein serine/threonine kinase activity"/>
    <property type="evidence" value="ECO:0007669"/>
    <property type="project" value="UniProtKB-EC"/>
</dbReference>
<dbReference type="SUPFAM" id="SSF56112">
    <property type="entry name" value="Protein kinase-like (PK-like)"/>
    <property type="match status" value="1"/>
</dbReference>
<organism evidence="8 9">
    <name type="scientific">Piedraia hortae CBS 480.64</name>
    <dbReference type="NCBI Taxonomy" id="1314780"/>
    <lineage>
        <taxon>Eukaryota</taxon>
        <taxon>Fungi</taxon>
        <taxon>Dikarya</taxon>
        <taxon>Ascomycota</taxon>
        <taxon>Pezizomycotina</taxon>
        <taxon>Dothideomycetes</taxon>
        <taxon>Dothideomycetidae</taxon>
        <taxon>Capnodiales</taxon>
        <taxon>Piedraiaceae</taxon>
        <taxon>Piedraia</taxon>
    </lineage>
</organism>
<comment type="catalytic activity">
    <reaction evidence="5">
        <text>L-threonyl-[protein] + ATP = O-phospho-L-threonyl-[protein] + ADP + H(+)</text>
        <dbReference type="Rhea" id="RHEA:46608"/>
        <dbReference type="Rhea" id="RHEA-COMP:11060"/>
        <dbReference type="Rhea" id="RHEA-COMP:11605"/>
        <dbReference type="ChEBI" id="CHEBI:15378"/>
        <dbReference type="ChEBI" id="CHEBI:30013"/>
        <dbReference type="ChEBI" id="CHEBI:30616"/>
        <dbReference type="ChEBI" id="CHEBI:61977"/>
        <dbReference type="ChEBI" id="CHEBI:456216"/>
        <dbReference type="EC" id="2.7.11.22"/>
    </reaction>
</comment>
<comment type="catalytic activity">
    <reaction evidence="6">
        <text>L-seryl-[protein] + ATP = O-phospho-L-seryl-[protein] + ADP + H(+)</text>
        <dbReference type="Rhea" id="RHEA:17989"/>
        <dbReference type="Rhea" id="RHEA-COMP:9863"/>
        <dbReference type="Rhea" id="RHEA-COMP:11604"/>
        <dbReference type="ChEBI" id="CHEBI:15378"/>
        <dbReference type="ChEBI" id="CHEBI:29999"/>
        <dbReference type="ChEBI" id="CHEBI:30616"/>
        <dbReference type="ChEBI" id="CHEBI:83421"/>
        <dbReference type="ChEBI" id="CHEBI:456216"/>
        <dbReference type="EC" id="2.7.11.22"/>
    </reaction>
</comment>
<dbReference type="PROSITE" id="PS50011">
    <property type="entry name" value="PROTEIN_KINASE_DOM"/>
    <property type="match status" value="1"/>
</dbReference>
<dbReference type="AlphaFoldDB" id="A0A6A7C7N5"/>
<protein>
    <recommendedName>
        <fullName evidence="2">cyclin-dependent kinase</fullName>
        <ecNumber evidence="2">2.7.11.22</ecNumber>
    </recommendedName>
</protein>
<dbReference type="OrthoDB" id="413582at2759"/>
<comment type="similarity">
    <text evidence="1">Belongs to the protein kinase superfamily. CMGC Ser/Thr protein kinase family. CDC2/CDKX subfamily.</text>
</comment>
<dbReference type="Proteomes" id="UP000799421">
    <property type="component" value="Unassembled WGS sequence"/>
</dbReference>
<dbReference type="EC" id="2.7.11.22" evidence="2"/>
<keyword evidence="8" id="KW-0723">Serine/threonine-protein kinase</keyword>
<dbReference type="InterPro" id="IPR050108">
    <property type="entry name" value="CDK"/>
</dbReference>
<dbReference type="GO" id="GO:0030332">
    <property type="term" value="F:cyclin binding"/>
    <property type="evidence" value="ECO:0007669"/>
    <property type="project" value="TreeGrafter"/>
</dbReference>
<dbReference type="Pfam" id="PF00069">
    <property type="entry name" value="Pkinase"/>
    <property type="match status" value="1"/>
</dbReference>
<dbReference type="InterPro" id="IPR008271">
    <property type="entry name" value="Ser/Thr_kinase_AS"/>
</dbReference>
<dbReference type="PROSITE" id="PS00108">
    <property type="entry name" value="PROTEIN_KINASE_ST"/>
    <property type="match status" value="1"/>
</dbReference>
<accession>A0A6A7C7N5</accession>
<evidence type="ECO:0000256" key="4">
    <source>
        <dbReference type="ARBA" id="ARBA00022840"/>
    </source>
</evidence>
<evidence type="ECO:0000313" key="9">
    <source>
        <dbReference type="Proteomes" id="UP000799421"/>
    </source>
</evidence>
<dbReference type="InterPro" id="IPR011009">
    <property type="entry name" value="Kinase-like_dom_sf"/>
</dbReference>
<gene>
    <name evidence="8" type="ORF">K470DRAFT_274955</name>
</gene>
<dbReference type="GO" id="GO:0010468">
    <property type="term" value="P:regulation of gene expression"/>
    <property type="evidence" value="ECO:0007669"/>
    <property type="project" value="TreeGrafter"/>
</dbReference>
<dbReference type="GO" id="GO:0007165">
    <property type="term" value="P:signal transduction"/>
    <property type="evidence" value="ECO:0007669"/>
    <property type="project" value="TreeGrafter"/>
</dbReference>
<evidence type="ECO:0000256" key="5">
    <source>
        <dbReference type="ARBA" id="ARBA00047811"/>
    </source>
</evidence>